<dbReference type="SUPFAM" id="SSF46689">
    <property type="entry name" value="Homeodomain-like"/>
    <property type="match status" value="1"/>
</dbReference>
<dbReference type="InterPro" id="IPR050109">
    <property type="entry name" value="HTH-type_TetR-like_transc_reg"/>
</dbReference>
<dbReference type="Proteomes" id="UP000658656">
    <property type="component" value="Unassembled WGS sequence"/>
</dbReference>
<dbReference type="PROSITE" id="PS01081">
    <property type="entry name" value="HTH_TETR_1"/>
    <property type="match status" value="1"/>
</dbReference>
<keyword evidence="1 2" id="KW-0238">DNA-binding</keyword>
<evidence type="ECO:0000256" key="2">
    <source>
        <dbReference type="PROSITE-ProRule" id="PRU00335"/>
    </source>
</evidence>
<keyword evidence="5" id="KW-1185">Reference proteome</keyword>
<accession>A0A8H9IZR3</accession>
<dbReference type="PROSITE" id="PS50977">
    <property type="entry name" value="HTH_TETR_2"/>
    <property type="match status" value="1"/>
</dbReference>
<dbReference type="InterPro" id="IPR001647">
    <property type="entry name" value="HTH_TetR"/>
</dbReference>
<reference evidence="4" key="1">
    <citation type="journal article" date="2014" name="Int. J. Syst. Evol. Microbiol.">
        <title>Complete genome sequence of Corynebacterium casei LMG S-19264T (=DSM 44701T), isolated from a smear-ripened cheese.</title>
        <authorList>
            <consortium name="US DOE Joint Genome Institute (JGI-PGF)"/>
            <person name="Walter F."/>
            <person name="Albersmeier A."/>
            <person name="Kalinowski J."/>
            <person name="Ruckert C."/>
        </authorList>
    </citation>
    <scope>NUCLEOTIDE SEQUENCE</scope>
    <source>
        <strain evidence="4">CGMCC 4.7679</strain>
    </source>
</reference>
<evidence type="ECO:0000313" key="5">
    <source>
        <dbReference type="Proteomes" id="UP000658656"/>
    </source>
</evidence>
<gene>
    <name evidence="4" type="ORF">GCM10017566_31520</name>
</gene>
<reference evidence="4" key="2">
    <citation type="submission" date="2020-09" db="EMBL/GenBank/DDBJ databases">
        <authorList>
            <person name="Sun Q."/>
            <person name="Zhou Y."/>
        </authorList>
    </citation>
    <scope>NUCLEOTIDE SEQUENCE</scope>
    <source>
        <strain evidence="4">CGMCC 4.7679</strain>
    </source>
</reference>
<dbReference type="Pfam" id="PF00440">
    <property type="entry name" value="TetR_N"/>
    <property type="match status" value="1"/>
</dbReference>
<feature type="domain" description="HTH tetR-type" evidence="3">
    <location>
        <begin position="22"/>
        <end position="82"/>
    </location>
</feature>
<dbReference type="PANTHER" id="PTHR30055">
    <property type="entry name" value="HTH-TYPE TRANSCRIPTIONAL REGULATOR RUTR"/>
    <property type="match status" value="1"/>
</dbReference>
<dbReference type="GO" id="GO:0000976">
    <property type="term" value="F:transcription cis-regulatory region binding"/>
    <property type="evidence" value="ECO:0007669"/>
    <property type="project" value="TreeGrafter"/>
</dbReference>
<dbReference type="EMBL" id="BNAV01000004">
    <property type="protein sequence ID" value="GHF56082.1"/>
    <property type="molecule type" value="Genomic_DNA"/>
</dbReference>
<dbReference type="InterPro" id="IPR009057">
    <property type="entry name" value="Homeodomain-like_sf"/>
</dbReference>
<dbReference type="GO" id="GO:0003700">
    <property type="term" value="F:DNA-binding transcription factor activity"/>
    <property type="evidence" value="ECO:0007669"/>
    <property type="project" value="TreeGrafter"/>
</dbReference>
<dbReference type="Gene3D" id="1.10.357.10">
    <property type="entry name" value="Tetracycline Repressor, domain 2"/>
    <property type="match status" value="1"/>
</dbReference>
<protein>
    <submittedName>
        <fullName evidence="4">TetR family transcriptional regulator</fullName>
    </submittedName>
</protein>
<dbReference type="AlphaFoldDB" id="A0A8H9IZR3"/>
<organism evidence="4 5">
    <name type="scientific">Amycolatopsis bartoniae</name>
    <dbReference type="NCBI Taxonomy" id="941986"/>
    <lineage>
        <taxon>Bacteria</taxon>
        <taxon>Bacillati</taxon>
        <taxon>Actinomycetota</taxon>
        <taxon>Actinomycetes</taxon>
        <taxon>Pseudonocardiales</taxon>
        <taxon>Pseudonocardiaceae</taxon>
        <taxon>Amycolatopsis</taxon>
    </lineage>
</organism>
<dbReference type="SUPFAM" id="SSF48498">
    <property type="entry name" value="Tetracyclin repressor-like, C-terminal domain"/>
    <property type="match status" value="1"/>
</dbReference>
<name>A0A8H9IZR3_9PSEU</name>
<evidence type="ECO:0000313" key="4">
    <source>
        <dbReference type="EMBL" id="GHF56082.1"/>
    </source>
</evidence>
<sequence length="209" mass="22296">MNQWFTSCVPYRRTPQVQARLDAQRAGILKAAAELLAERGYAGCSVAAVAERARIATGSVYKHFPGKAELVVELFRGIVGHEVDAVKAAAQEPGEPAERVVAIFETFAVRALKAPRRAYALLAEPVDAPVEAERIVFRRVFRDLAAEHIREGVRTGLLPPQDAELTAAALVGAITEVLVGPLTTDNNGAVAGLRPFILRALGGSDAGHP</sequence>
<dbReference type="InterPro" id="IPR036271">
    <property type="entry name" value="Tet_transcr_reg_TetR-rel_C_sf"/>
</dbReference>
<dbReference type="PANTHER" id="PTHR30055:SF226">
    <property type="entry name" value="HTH-TYPE TRANSCRIPTIONAL REGULATOR PKSA"/>
    <property type="match status" value="1"/>
</dbReference>
<dbReference type="InterPro" id="IPR023772">
    <property type="entry name" value="DNA-bd_HTH_TetR-type_CS"/>
</dbReference>
<dbReference type="PRINTS" id="PR00455">
    <property type="entry name" value="HTHTETR"/>
</dbReference>
<proteinExistence type="predicted"/>
<evidence type="ECO:0000256" key="1">
    <source>
        <dbReference type="ARBA" id="ARBA00023125"/>
    </source>
</evidence>
<comment type="caution">
    <text evidence="4">The sequence shown here is derived from an EMBL/GenBank/DDBJ whole genome shotgun (WGS) entry which is preliminary data.</text>
</comment>
<feature type="DNA-binding region" description="H-T-H motif" evidence="2">
    <location>
        <begin position="45"/>
        <end position="64"/>
    </location>
</feature>
<evidence type="ECO:0000259" key="3">
    <source>
        <dbReference type="PROSITE" id="PS50977"/>
    </source>
</evidence>